<dbReference type="RefSeq" id="XP_066669441.1">
    <property type="nucleotide sequence ID" value="XM_066810518.1"/>
</dbReference>
<dbReference type="Pfam" id="PF07716">
    <property type="entry name" value="bZIP_2"/>
    <property type="match status" value="1"/>
</dbReference>
<dbReference type="CDD" id="cd12193">
    <property type="entry name" value="bZIP_GCN4"/>
    <property type="match status" value="1"/>
</dbReference>
<dbReference type="PROSITE" id="PS50217">
    <property type="entry name" value="BZIP"/>
    <property type="match status" value="1"/>
</dbReference>
<dbReference type="GeneID" id="92043578"/>
<comment type="caution">
    <text evidence="4">The sequence shown here is derived from an EMBL/GenBank/DDBJ whole genome shotgun (WGS) entry which is preliminary data.</text>
</comment>
<evidence type="ECO:0000256" key="1">
    <source>
        <dbReference type="SAM" id="Coils"/>
    </source>
</evidence>
<dbReference type="InterPro" id="IPR004827">
    <property type="entry name" value="bZIP"/>
</dbReference>
<keyword evidence="5" id="KW-1185">Reference proteome</keyword>
<keyword evidence="1" id="KW-0175">Coiled coil</keyword>
<reference evidence="4 5" key="1">
    <citation type="submission" date="2023-01" db="EMBL/GenBank/DDBJ databases">
        <title>Analysis of 21 Apiospora genomes using comparative genomics revels a genus with tremendous synthesis potential of carbohydrate active enzymes and secondary metabolites.</title>
        <authorList>
            <person name="Sorensen T."/>
        </authorList>
    </citation>
    <scope>NUCLEOTIDE SEQUENCE [LARGE SCALE GENOMIC DNA]</scope>
    <source>
        <strain evidence="4 5">CBS 114990</strain>
    </source>
</reference>
<name>A0ABR1WN35_9PEZI</name>
<feature type="region of interest" description="Disordered" evidence="2">
    <location>
        <begin position="459"/>
        <end position="541"/>
    </location>
</feature>
<dbReference type="Gene3D" id="3.30.160.60">
    <property type="entry name" value="Classic Zinc Finger"/>
    <property type="match status" value="1"/>
</dbReference>
<sequence>MGNVAALSARGIASYVTPIQSSSFAPARLKASRYTSIPSRWSQTWCIKIRSAELDRLQHVLKFVLVLVRIASKKIEESIHVLDGRSPNSANGIVDCDSVAVADSIPQDALNQQPPVPSFPVLSVANVTIQSSKEQPINSTQPFPSALPSQVDLNVHEAIPSSRNSSLTTATISPQDLTVFTTDSHQSPWLPSSSSSLPAPSAHQQPYQQPQHQQDFVLFDQPSPARTTANRTVSSPATAANTNFGSLNNNRRHSSSNQVNNSSDYSPSLQNQRVAQIIQATGHQTSSLAFNNRLNSPTAQNQNQQFYASLSAPSSTIAVNQQQQHRQARPPVPLFTQGIGNQNPAKMDLQGKHIPSSARRVNRLHNADALGDLTWGEGGVATPAYSSPAAAYDFGVSSASSSTTNIGTVSPHDLLISAPNSTAFTNLTSPSFSNESPDFIDSFDVSPNFGSNDFDNGASDPWYPLFPQETTVTDTFPTPALDESPIDKSEDLEVVEPAPLPRRKSANSPTSHGRHSSVSGVNSRRRDKPLPPIIVDDPSDNIAMKRARNTLAARKSRERKAQRFDELEEKIAKLEQERDHWKRIAMSRSGGS</sequence>
<dbReference type="SUPFAM" id="SSF57959">
    <property type="entry name" value="Leucine zipper domain"/>
    <property type="match status" value="1"/>
</dbReference>
<accession>A0ABR1WN35</accession>
<feature type="compositionally biased region" description="Polar residues" evidence="2">
    <location>
        <begin position="225"/>
        <end position="245"/>
    </location>
</feature>
<feature type="domain" description="BZIP" evidence="3">
    <location>
        <begin position="545"/>
        <end position="579"/>
    </location>
</feature>
<protein>
    <recommendedName>
        <fullName evidence="3">BZIP domain-containing protein</fullName>
    </recommendedName>
</protein>
<proteinExistence type="predicted"/>
<feature type="region of interest" description="Disordered" evidence="2">
    <location>
        <begin position="182"/>
        <end position="212"/>
    </location>
</feature>
<evidence type="ECO:0000313" key="4">
    <source>
        <dbReference type="EMBL" id="KAK8084932.1"/>
    </source>
</evidence>
<dbReference type="PROSITE" id="PS00036">
    <property type="entry name" value="BZIP_BASIC"/>
    <property type="match status" value="1"/>
</dbReference>
<dbReference type="Proteomes" id="UP001433268">
    <property type="component" value="Unassembled WGS sequence"/>
</dbReference>
<gene>
    <name evidence="4" type="ORF">PG997_006203</name>
</gene>
<feature type="region of interest" description="Disordered" evidence="2">
    <location>
        <begin position="225"/>
        <end position="268"/>
    </location>
</feature>
<evidence type="ECO:0000259" key="3">
    <source>
        <dbReference type="PROSITE" id="PS50217"/>
    </source>
</evidence>
<dbReference type="EMBL" id="JAQQWN010000005">
    <property type="protein sequence ID" value="KAK8084932.1"/>
    <property type="molecule type" value="Genomic_DNA"/>
</dbReference>
<evidence type="ECO:0000313" key="5">
    <source>
        <dbReference type="Proteomes" id="UP001433268"/>
    </source>
</evidence>
<feature type="compositionally biased region" description="Polar residues" evidence="2">
    <location>
        <begin position="506"/>
        <end position="522"/>
    </location>
</feature>
<feature type="coiled-coil region" evidence="1">
    <location>
        <begin position="557"/>
        <end position="584"/>
    </location>
</feature>
<organism evidence="4 5">
    <name type="scientific">Apiospora hydei</name>
    <dbReference type="NCBI Taxonomy" id="1337664"/>
    <lineage>
        <taxon>Eukaryota</taxon>
        <taxon>Fungi</taxon>
        <taxon>Dikarya</taxon>
        <taxon>Ascomycota</taxon>
        <taxon>Pezizomycotina</taxon>
        <taxon>Sordariomycetes</taxon>
        <taxon>Xylariomycetidae</taxon>
        <taxon>Amphisphaeriales</taxon>
        <taxon>Apiosporaceae</taxon>
        <taxon>Apiospora</taxon>
    </lineage>
</organism>
<evidence type="ECO:0000256" key="2">
    <source>
        <dbReference type="SAM" id="MobiDB-lite"/>
    </source>
</evidence>
<dbReference type="InterPro" id="IPR046347">
    <property type="entry name" value="bZIP_sf"/>
</dbReference>
<feature type="compositionally biased region" description="Low complexity" evidence="2">
    <location>
        <begin position="184"/>
        <end position="212"/>
    </location>
</feature>